<evidence type="ECO:0000256" key="2">
    <source>
        <dbReference type="ARBA" id="ARBA00022649"/>
    </source>
</evidence>
<evidence type="ECO:0000256" key="1">
    <source>
        <dbReference type="ARBA" id="ARBA00006226"/>
    </source>
</evidence>
<keyword evidence="2" id="KW-1277">Toxin-antitoxin system</keyword>
<comment type="caution">
    <text evidence="3">The sequence shown here is derived from an EMBL/GenBank/DDBJ whole genome shotgun (WGS) entry which is preliminary data.</text>
</comment>
<dbReference type="PANTHER" id="PTHR35601">
    <property type="entry name" value="TOXIN RELE"/>
    <property type="match status" value="1"/>
</dbReference>
<dbReference type="EMBL" id="LAIR01000002">
    <property type="protein sequence ID" value="KNX38398.1"/>
    <property type="molecule type" value="Genomic_DNA"/>
</dbReference>
<reference evidence="4" key="1">
    <citation type="submission" date="2015-03" db="EMBL/GenBank/DDBJ databases">
        <title>Luteipulveratus halotolerans sp. nov., a novel actinobacterium (Dermacoccaceae) from Sarawak, Malaysia.</title>
        <authorList>
            <person name="Juboi H."/>
            <person name="Basik A."/>
            <person name="Shamsul S.S."/>
            <person name="Arnold P."/>
            <person name="Schmitt E.K."/>
            <person name="Sanglier J.-J."/>
            <person name="Yeo T."/>
        </authorList>
    </citation>
    <scope>NUCLEOTIDE SEQUENCE [LARGE SCALE GENOMIC DNA]</scope>
    <source>
        <strain evidence="4">C296001</strain>
    </source>
</reference>
<keyword evidence="4" id="KW-1185">Reference proteome</keyword>
<proteinExistence type="inferred from homology"/>
<dbReference type="Gene3D" id="3.30.2310.20">
    <property type="entry name" value="RelE-like"/>
    <property type="match status" value="1"/>
</dbReference>
<accession>A0A0L6CLJ1</accession>
<organism evidence="3 4">
    <name type="scientific">Luteipulveratus halotolerans</name>
    <dbReference type="NCBI Taxonomy" id="1631356"/>
    <lineage>
        <taxon>Bacteria</taxon>
        <taxon>Bacillati</taxon>
        <taxon>Actinomycetota</taxon>
        <taxon>Actinomycetes</taxon>
        <taxon>Micrococcales</taxon>
        <taxon>Dermacoccaceae</taxon>
        <taxon>Luteipulveratus</taxon>
    </lineage>
</organism>
<dbReference type="Proteomes" id="UP000037397">
    <property type="component" value="Unassembled WGS sequence"/>
</dbReference>
<protein>
    <recommendedName>
        <fullName evidence="5">Plasmid stabilization protein</fullName>
    </recommendedName>
</protein>
<gene>
    <name evidence="3" type="ORF">VV01_16610</name>
</gene>
<evidence type="ECO:0000313" key="3">
    <source>
        <dbReference type="EMBL" id="KNX38398.1"/>
    </source>
</evidence>
<name>A0A0L6CLJ1_9MICO</name>
<dbReference type="AlphaFoldDB" id="A0A0L6CLJ1"/>
<dbReference type="RefSeq" id="WP_050670852.1">
    <property type="nucleotide sequence ID" value="NZ_LAIR01000002.1"/>
</dbReference>
<sequence length="89" mass="10297">MTYELTWSRQAKRAITHDLPEAVAAACLEFVLGPLRDNPHRVGKALRPPLDGLHSARRGEFRVVYAIDDGRVRIHLIDIRHRRDAYRSR</sequence>
<evidence type="ECO:0008006" key="5">
    <source>
        <dbReference type="Google" id="ProtNLM"/>
    </source>
</evidence>
<comment type="similarity">
    <text evidence="1">Belongs to the RelE toxin family.</text>
</comment>
<dbReference type="STRING" id="1631356.VV01_16610"/>
<dbReference type="OrthoDB" id="5326046at2"/>
<dbReference type="Pfam" id="PF05016">
    <property type="entry name" value="ParE_toxin"/>
    <property type="match status" value="1"/>
</dbReference>
<dbReference type="InterPro" id="IPR035093">
    <property type="entry name" value="RelE/ParE_toxin_dom_sf"/>
</dbReference>
<dbReference type="InterPro" id="IPR007712">
    <property type="entry name" value="RelE/ParE_toxin"/>
</dbReference>
<dbReference type="SUPFAM" id="SSF143011">
    <property type="entry name" value="RelE-like"/>
    <property type="match status" value="1"/>
</dbReference>
<evidence type="ECO:0000313" key="4">
    <source>
        <dbReference type="Proteomes" id="UP000037397"/>
    </source>
</evidence>
<dbReference type="PANTHER" id="PTHR35601:SF1">
    <property type="entry name" value="TOXIN RELE"/>
    <property type="match status" value="1"/>
</dbReference>